<keyword evidence="3" id="KW-0143">Chaperone</keyword>
<dbReference type="PANTHER" id="PTHR38106">
    <property type="entry name" value="RNA CHAPERONE PROQ"/>
    <property type="match status" value="1"/>
</dbReference>
<evidence type="ECO:0000256" key="2">
    <source>
        <dbReference type="ARBA" id="ARBA00022884"/>
    </source>
</evidence>
<dbReference type="GO" id="GO:0005829">
    <property type="term" value="C:cytosol"/>
    <property type="evidence" value="ECO:0007669"/>
    <property type="project" value="TreeGrafter"/>
</dbReference>
<evidence type="ECO:0000313" key="7">
    <source>
        <dbReference type="Proteomes" id="UP000018458"/>
    </source>
</evidence>
<evidence type="ECO:0000256" key="4">
    <source>
        <dbReference type="SAM" id="MobiDB-lite"/>
    </source>
</evidence>
<keyword evidence="7" id="KW-1185">Reference proteome</keyword>
<dbReference type="HOGENOM" id="CLU_1073344_0_0_6"/>
<feature type="region of interest" description="Disordered" evidence="4">
    <location>
        <begin position="1"/>
        <end position="33"/>
    </location>
</feature>
<evidence type="ECO:0000259" key="5">
    <source>
        <dbReference type="SMART" id="SM00945"/>
    </source>
</evidence>
<reference evidence="6 7" key="1">
    <citation type="submission" date="2011-01" db="EMBL/GenBank/DDBJ databases">
        <authorList>
            <person name="Weinstock G."/>
            <person name="Sodergren E."/>
            <person name="Clifton S."/>
            <person name="Fulton L."/>
            <person name="Fulton B."/>
            <person name="Courtney L."/>
            <person name="Fronick C."/>
            <person name="Harrison M."/>
            <person name="Strong C."/>
            <person name="Farmer C."/>
            <person name="Delahaunty K."/>
            <person name="Markovic C."/>
            <person name="Hall O."/>
            <person name="Minx P."/>
            <person name="Tomlinson C."/>
            <person name="Mitreva M."/>
            <person name="Hou S."/>
            <person name="Chen J."/>
            <person name="Wollam A."/>
            <person name="Pepin K.H."/>
            <person name="Johnson M."/>
            <person name="Bhonagiri V."/>
            <person name="Zhang X."/>
            <person name="Suruliraj S."/>
            <person name="Warren W."/>
            <person name="Chinwalla A."/>
            <person name="Mardis E.R."/>
            <person name="Wilson R.K."/>
        </authorList>
    </citation>
    <scope>NUCLEOTIDE SEQUENCE [LARGE SCALE GENOMIC DNA]</scope>
    <source>
        <strain evidence="7">DSM 22608 / JCM 16073 / KCTC 15190 / YIT 12066</strain>
    </source>
</reference>
<dbReference type="Proteomes" id="UP000018458">
    <property type="component" value="Unassembled WGS sequence"/>
</dbReference>
<dbReference type="AlphaFoldDB" id="E8LM20"/>
<sequence length="259" mass="29139">MENQEKRIETEVVAEAQTAKADSALPETDKDPQAMRRESIQKAITVLCEKFPKAFSLKQEEIKPLKIGIINDLKEKISELDGISLSKIRAAVRKYTYSIQYLDVVKEGAKRVDLDGNEVSEVTKEHEDYSQEQKKLVLEKLKEQSKLKLKINKPKFAKNDKKPGFKGGFKPKNKKVVSEVRVKRRFTFTKPASNVKPVNAPVQAKVEDLVKGTSVLVSSNNRFVKGSVSEEPKLNTVTITLDTGLTVCVPVARVMLRKE</sequence>
<keyword evidence="2" id="KW-0694">RNA-binding</keyword>
<dbReference type="SUPFAM" id="SSF48657">
    <property type="entry name" value="FinO-like"/>
    <property type="match status" value="1"/>
</dbReference>
<gene>
    <name evidence="6" type="ORF">HMPREF9444_01793</name>
</gene>
<protein>
    <submittedName>
        <fullName evidence="6">ProQ activator of osmoprotectant transporter ProP</fullName>
    </submittedName>
</protein>
<dbReference type="STRING" id="762983.HMPREF9444_01793"/>
<name>E8LM20_SUCHY</name>
<dbReference type="RefSeq" id="WP_009143958.1">
    <property type="nucleotide sequence ID" value="NZ_GL831047.1"/>
</dbReference>
<dbReference type="EMBL" id="AEVO01000118">
    <property type="protein sequence ID" value="EFY06470.1"/>
    <property type="molecule type" value="Genomic_DNA"/>
</dbReference>
<dbReference type="GO" id="GO:0010608">
    <property type="term" value="P:post-transcriptional regulation of gene expression"/>
    <property type="evidence" value="ECO:0007669"/>
    <property type="project" value="InterPro"/>
</dbReference>
<dbReference type="InterPro" id="IPR036442">
    <property type="entry name" value="ProQ/FinO_sf"/>
</dbReference>
<evidence type="ECO:0000256" key="3">
    <source>
        <dbReference type="ARBA" id="ARBA00023186"/>
    </source>
</evidence>
<dbReference type="GO" id="GO:0033592">
    <property type="term" value="F:RNA strand annealing activity"/>
    <property type="evidence" value="ECO:0007669"/>
    <property type="project" value="InterPro"/>
</dbReference>
<feature type="compositionally biased region" description="Basic and acidic residues" evidence="4">
    <location>
        <begin position="1"/>
        <end position="10"/>
    </location>
</feature>
<evidence type="ECO:0000256" key="1">
    <source>
        <dbReference type="ARBA" id="ARBA00022490"/>
    </source>
</evidence>
<dbReference type="InterPro" id="IPR016103">
    <property type="entry name" value="ProQ/FinO"/>
</dbReference>
<keyword evidence="1" id="KW-0963">Cytoplasm</keyword>
<dbReference type="Pfam" id="PF04352">
    <property type="entry name" value="ProQ"/>
    <property type="match status" value="1"/>
</dbReference>
<evidence type="ECO:0000313" key="6">
    <source>
        <dbReference type="EMBL" id="EFY06470.1"/>
    </source>
</evidence>
<dbReference type="SMART" id="SM00945">
    <property type="entry name" value="ProQ"/>
    <property type="match status" value="1"/>
</dbReference>
<dbReference type="Gene3D" id="1.10.1710.10">
    <property type="entry name" value="ProQ/FinO domain"/>
    <property type="match status" value="1"/>
</dbReference>
<dbReference type="OrthoDB" id="8421419at2"/>
<comment type="caution">
    <text evidence="6">The sequence shown here is derived from an EMBL/GenBank/DDBJ whole genome shotgun (WGS) entry which is preliminary data.</text>
</comment>
<dbReference type="GO" id="GO:0034057">
    <property type="term" value="F:RNA strand-exchange activity"/>
    <property type="evidence" value="ECO:0007669"/>
    <property type="project" value="InterPro"/>
</dbReference>
<proteinExistence type="predicted"/>
<dbReference type="PANTHER" id="PTHR38106:SF1">
    <property type="entry name" value="RNA CHAPERONE PROQ"/>
    <property type="match status" value="1"/>
</dbReference>
<dbReference type="eggNOG" id="COG3109">
    <property type="taxonomic scope" value="Bacteria"/>
</dbReference>
<accession>E8LM20</accession>
<feature type="domain" description="ProQ/FinO" evidence="5">
    <location>
        <begin position="35"/>
        <end position="150"/>
    </location>
</feature>
<organism evidence="6 7">
    <name type="scientific">Succinatimonas hippei (strain DSM 22608 / JCM 16073 / KCTC 15190 / YIT 12066)</name>
    <dbReference type="NCBI Taxonomy" id="762983"/>
    <lineage>
        <taxon>Bacteria</taxon>
        <taxon>Pseudomonadati</taxon>
        <taxon>Pseudomonadota</taxon>
        <taxon>Gammaproteobacteria</taxon>
        <taxon>Aeromonadales</taxon>
        <taxon>Succinivibrionaceae</taxon>
        <taxon>Succinatimonas</taxon>
    </lineage>
</organism>
<dbReference type="InterPro" id="IPR023529">
    <property type="entry name" value="ProQ"/>
</dbReference>